<reference evidence="1 3" key="1">
    <citation type="journal article" date="2017" name="Nature">
        <title>The sunflower genome provides insights into oil metabolism, flowering and Asterid evolution.</title>
        <authorList>
            <person name="Badouin H."/>
            <person name="Gouzy J."/>
            <person name="Grassa C.J."/>
            <person name="Murat F."/>
            <person name="Staton S.E."/>
            <person name="Cottret L."/>
            <person name="Lelandais-Briere C."/>
            <person name="Owens G.L."/>
            <person name="Carrere S."/>
            <person name="Mayjonade B."/>
            <person name="Legrand L."/>
            <person name="Gill N."/>
            <person name="Kane N.C."/>
            <person name="Bowers J.E."/>
            <person name="Hubner S."/>
            <person name="Bellec A."/>
            <person name="Berard A."/>
            <person name="Berges H."/>
            <person name="Blanchet N."/>
            <person name="Boniface M.C."/>
            <person name="Brunel D."/>
            <person name="Catrice O."/>
            <person name="Chaidir N."/>
            <person name="Claudel C."/>
            <person name="Donnadieu C."/>
            <person name="Faraut T."/>
            <person name="Fievet G."/>
            <person name="Helmstetter N."/>
            <person name="King M."/>
            <person name="Knapp S.J."/>
            <person name="Lai Z."/>
            <person name="Le Paslier M.C."/>
            <person name="Lippi Y."/>
            <person name="Lorenzon L."/>
            <person name="Mandel J.R."/>
            <person name="Marage G."/>
            <person name="Marchand G."/>
            <person name="Marquand E."/>
            <person name="Bret-Mestries E."/>
            <person name="Morien E."/>
            <person name="Nambeesan S."/>
            <person name="Nguyen T."/>
            <person name="Pegot-Espagnet P."/>
            <person name="Pouilly N."/>
            <person name="Raftis F."/>
            <person name="Sallet E."/>
            <person name="Schiex T."/>
            <person name="Thomas J."/>
            <person name="Vandecasteele C."/>
            <person name="Vares D."/>
            <person name="Vear F."/>
            <person name="Vautrin S."/>
            <person name="Crespi M."/>
            <person name="Mangin B."/>
            <person name="Burke J.M."/>
            <person name="Salse J."/>
            <person name="Munos S."/>
            <person name="Vincourt P."/>
            <person name="Rieseberg L.H."/>
            <person name="Langlade N.B."/>
        </authorList>
    </citation>
    <scope>NUCLEOTIDE SEQUENCE [LARGE SCALE GENOMIC DNA]</scope>
    <source>
        <strain evidence="3">cv. SF193</strain>
        <tissue evidence="1">Leaves</tissue>
    </source>
</reference>
<protein>
    <submittedName>
        <fullName evidence="2">Uncharacterized protein</fullName>
    </submittedName>
</protein>
<reference evidence="1" key="3">
    <citation type="submission" date="2020-06" db="EMBL/GenBank/DDBJ databases">
        <title>Helianthus annuus Genome sequencing and assembly Release 2.</title>
        <authorList>
            <person name="Gouzy J."/>
            <person name="Langlade N."/>
            <person name="Munos S."/>
        </authorList>
    </citation>
    <scope>NUCLEOTIDE SEQUENCE</scope>
    <source>
        <tissue evidence="1">Leaves</tissue>
    </source>
</reference>
<dbReference type="Proteomes" id="UP000215914">
    <property type="component" value="Chromosome 10"/>
</dbReference>
<dbReference type="EMBL" id="MNCJ02000325">
    <property type="protein sequence ID" value="KAF5788271.1"/>
    <property type="molecule type" value="Genomic_DNA"/>
</dbReference>
<sequence length="104" mass="12128">MSVPRYKRRWFYSHGPGGVRGRPAAAMKTGTRVSAGIPQLIWLQDDVPTTCNGHTVRVSPQTQRRRRLWLISRNIGSRSCQTSLLGRFDIWRCLMWCSPMRLRW</sequence>
<evidence type="ECO:0000313" key="1">
    <source>
        <dbReference type="EMBL" id="KAF5788271.1"/>
    </source>
</evidence>
<dbReference type="EMBL" id="CM007899">
    <property type="protein sequence ID" value="OTG13005.1"/>
    <property type="molecule type" value="Genomic_DNA"/>
</dbReference>
<reference evidence="2" key="2">
    <citation type="submission" date="2017-02" db="EMBL/GenBank/DDBJ databases">
        <title>Sunflower complete genome.</title>
        <authorList>
            <person name="Langlade N."/>
            <person name="Munos S."/>
        </authorList>
    </citation>
    <scope>NUCLEOTIDE SEQUENCE [LARGE SCALE GENOMIC DNA]</scope>
    <source>
        <tissue evidence="2">Leaves</tissue>
    </source>
</reference>
<evidence type="ECO:0000313" key="3">
    <source>
        <dbReference type="Proteomes" id="UP000215914"/>
    </source>
</evidence>
<proteinExistence type="predicted"/>
<keyword evidence="3" id="KW-1185">Reference proteome</keyword>
<gene>
    <name evidence="2" type="ORF">HannXRQ_Chr10g0315881</name>
    <name evidence="1" type="ORF">HanXRQr2_Chr10g0462171</name>
</gene>
<dbReference type="AlphaFoldDB" id="A0A251TPF5"/>
<dbReference type="Gramene" id="mRNA:HanXRQr2_Chr10g0462171">
    <property type="protein sequence ID" value="mRNA:HanXRQr2_Chr10g0462171"/>
    <property type="gene ID" value="HanXRQr2_Chr10g0462171"/>
</dbReference>
<organism evidence="2 3">
    <name type="scientific">Helianthus annuus</name>
    <name type="common">Common sunflower</name>
    <dbReference type="NCBI Taxonomy" id="4232"/>
    <lineage>
        <taxon>Eukaryota</taxon>
        <taxon>Viridiplantae</taxon>
        <taxon>Streptophyta</taxon>
        <taxon>Embryophyta</taxon>
        <taxon>Tracheophyta</taxon>
        <taxon>Spermatophyta</taxon>
        <taxon>Magnoliopsida</taxon>
        <taxon>eudicotyledons</taxon>
        <taxon>Gunneridae</taxon>
        <taxon>Pentapetalae</taxon>
        <taxon>asterids</taxon>
        <taxon>campanulids</taxon>
        <taxon>Asterales</taxon>
        <taxon>Asteraceae</taxon>
        <taxon>Asteroideae</taxon>
        <taxon>Heliantheae alliance</taxon>
        <taxon>Heliantheae</taxon>
        <taxon>Helianthus</taxon>
    </lineage>
</organism>
<dbReference type="InParanoid" id="A0A251TPF5"/>
<accession>A0A251TPF5</accession>
<evidence type="ECO:0000313" key="2">
    <source>
        <dbReference type="EMBL" id="OTG13005.1"/>
    </source>
</evidence>
<name>A0A251TPF5_HELAN</name>